<protein>
    <recommendedName>
        <fullName evidence="4">PhzF family phenazine biosynthesis protein</fullName>
    </recommendedName>
</protein>
<sequence length="295" mass="31431">MVELRYRVVNVFVPSDATDVFSGNALAVFEDGRLAEGSEAEVTNLLQGLARQLNLSETTFLLDAPTRGERRVRIFTSNTELPFAGHPTLGSAFAAHALDGECHAVHTGAGRIAVANYATDARRALDGWRLNANRAVFAPPLPPPQLAAVAAMAGFAPADLVPADIPVVSVNTGIWQLMAQVASVDALNRASVPHVAQMESLGCKGVLYFVLDKPSRTITSRFFFKEPSAVLEDPGTGSACANLGRLLQREGLRGVFKLSQGHALQRLCEIIITIDDTDVTVGGRVVEVGSGVFRV</sequence>
<keyword evidence="3" id="KW-1185">Reference proteome</keyword>
<gene>
    <name evidence="2" type="ORF">HK100_007456</name>
</gene>
<dbReference type="PIRSF" id="PIRSF016184">
    <property type="entry name" value="PhzC_PhzF"/>
    <property type="match status" value="1"/>
</dbReference>
<organism evidence="2 3">
    <name type="scientific">Physocladia obscura</name>
    <dbReference type="NCBI Taxonomy" id="109957"/>
    <lineage>
        <taxon>Eukaryota</taxon>
        <taxon>Fungi</taxon>
        <taxon>Fungi incertae sedis</taxon>
        <taxon>Chytridiomycota</taxon>
        <taxon>Chytridiomycota incertae sedis</taxon>
        <taxon>Chytridiomycetes</taxon>
        <taxon>Chytridiales</taxon>
        <taxon>Chytriomycetaceae</taxon>
        <taxon>Physocladia</taxon>
    </lineage>
</organism>
<accession>A0AAD5SRQ3</accession>
<evidence type="ECO:0000256" key="1">
    <source>
        <dbReference type="PIRSR" id="PIRSR016184-1"/>
    </source>
</evidence>
<comment type="caution">
    <text evidence="2">The sequence shown here is derived from an EMBL/GenBank/DDBJ whole genome shotgun (WGS) entry which is preliminary data.</text>
</comment>
<dbReference type="SUPFAM" id="SSF54506">
    <property type="entry name" value="Diaminopimelate epimerase-like"/>
    <property type="match status" value="1"/>
</dbReference>
<dbReference type="GO" id="GO:0016853">
    <property type="term" value="F:isomerase activity"/>
    <property type="evidence" value="ECO:0007669"/>
    <property type="project" value="TreeGrafter"/>
</dbReference>
<feature type="active site" evidence="1">
    <location>
        <position position="57"/>
    </location>
</feature>
<reference evidence="2" key="1">
    <citation type="submission" date="2020-05" db="EMBL/GenBank/DDBJ databases">
        <title>Phylogenomic resolution of chytrid fungi.</title>
        <authorList>
            <person name="Stajich J.E."/>
            <person name="Amses K."/>
            <person name="Simmons R."/>
            <person name="Seto K."/>
            <person name="Myers J."/>
            <person name="Bonds A."/>
            <person name="Quandt C.A."/>
            <person name="Barry K."/>
            <person name="Liu P."/>
            <person name="Grigoriev I."/>
            <person name="Longcore J.E."/>
            <person name="James T.Y."/>
        </authorList>
    </citation>
    <scope>NUCLEOTIDE SEQUENCE</scope>
    <source>
        <strain evidence="2">JEL0513</strain>
    </source>
</reference>
<dbReference type="NCBIfam" id="TIGR00654">
    <property type="entry name" value="PhzF_family"/>
    <property type="match status" value="1"/>
</dbReference>
<evidence type="ECO:0000313" key="2">
    <source>
        <dbReference type="EMBL" id="KAJ3090411.1"/>
    </source>
</evidence>
<dbReference type="Pfam" id="PF02567">
    <property type="entry name" value="PhzC-PhzF"/>
    <property type="match status" value="1"/>
</dbReference>
<name>A0AAD5SRQ3_9FUNG</name>
<dbReference type="InterPro" id="IPR003719">
    <property type="entry name" value="Phenazine_PhzF-like"/>
</dbReference>
<dbReference type="Proteomes" id="UP001211907">
    <property type="component" value="Unassembled WGS sequence"/>
</dbReference>
<proteinExistence type="predicted"/>
<dbReference type="Gene3D" id="3.10.310.10">
    <property type="entry name" value="Diaminopimelate Epimerase, Chain A, domain 1"/>
    <property type="match status" value="2"/>
</dbReference>
<dbReference type="EMBL" id="JADGJH010003517">
    <property type="protein sequence ID" value="KAJ3090411.1"/>
    <property type="molecule type" value="Genomic_DNA"/>
</dbReference>
<evidence type="ECO:0008006" key="4">
    <source>
        <dbReference type="Google" id="ProtNLM"/>
    </source>
</evidence>
<evidence type="ECO:0000313" key="3">
    <source>
        <dbReference type="Proteomes" id="UP001211907"/>
    </source>
</evidence>
<dbReference type="PANTHER" id="PTHR13774:SF32">
    <property type="entry name" value="ANTISENSE-ENHANCING SEQUENCE 1"/>
    <property type="match status" value="1"/>
</dbReference>
<dbReference type="AlphaFoldDB" id="A0AAD5SRQ3"/>
<dbReference type="GO" id="GO:0005737">
    <property type="term" value="C:cytoplasm"/>
    <property type="evidence" value="ECO:0007669"/>
    <property type="project" value="TreeGrafter"/>
</dbReference>
<dbReference type="PANTHER" id="PTHR13774">
    <property type="entry name" value="PHENAZINE BIOSYNTHESIS PROTEIN"/>
    <property type="match status" value="1"/>
</dbReference>